<proteinExistence type="predicted"/>
<dbReference type="EMBL" id="SOEO01000002">
    <property type="protein sequence ID" value="TDX84418.1"/>
    <property type="molecule type" value="Genomic_DNA"/>
</dbReference>
<dbReference type="Proteomes" id="UP000295313">
    <property type="component" value="Unassembled WGS sequence"/>
</dbReference>
<evidence type="ECO:0000313" key="2">
    <source>
        <dbReference type="Proteomes" id="UP000295313"/>
    </source>
</evidence>
<protein>
    <recommendedName>
        <fullName evidence="3">WG repeat protein</fullName>
    </recommendedName>
</protein>
<reference evidence="1 2" key="1">
    <citation type="submission" date="2019-03" db="EMBL/GenBank/DDBJ databases">
        <title>Genomic Encyclopedia of Type Strains, Phase III (KMG-III): the genomes of soil and plant-associated and newly described type strains.</title>
        <authorList>
            <person name="Whitman W."/>
        </authorList>
    </citation>
    <scope>NUCLEOTIDE SEQUENCE [LARGE SCALE GENOMIC DNA]</scope>
    <source>
        <strain evidence="1 2">CGMCC 1.12802</strain>
    </source>
</reference>
<evidence type="ECO:0008006" key="3">
    <source>
        <dbReference type="Google" id="ProtNLM"/>
    </source>
</evidence>
<name>A0A4R8IF53_9FLAO</name>
<keyword evidence="2" id="KW-1185">Reference proteome</keyword>
<gene>
    <name evidence="1" type="ORF">B0I22_2037</name>
</gene>
<organism evidence="1 2">
    <name type="scientific">Epilithonimonas xixisoli</name>
    <dbReference type="NCBI Taxonomy" id="1476462"/>
    <lineage>
        <taxon>Bacteria</taxon>
        <taxon>Pseudomonadati</taxon>
        <taxon>Bacteroidota</taxon>
        <taxon>Flavobacteriia</taxon>
        <taxon>Flavobacteriales</taxon>
        <taxon>Weeksellaceae</taxon>
        <taxon>Chryseobacterium group</taxon>
        <taxon>Epilithonimonas</taxon>
    </lineage>
</organism>
<comment type="caution">
    <text evidence="1">The sequence shown here is derived from an EMBL/GenBank/DDBJ whole genome shotgun (WGS) entry which is preliminary data.</text>
</comment>
<evidence type="ECO:0000313" key="1">
    <source>
        <dbReference type="EMBL" id="TDX84418.1"/>
    </source>
</evidence>
<sequence length="503" mass="58156">MISFTFGFAQNKKSTTKTTPTKKTASSAQSAVKEESYLPVKFLQKNPTKSIDPKLLTDLKSRTFELAISDQIPLDETNPDFQYDYLTNRRNQKKILISPDGKEEEFPENINFINVFKDGSKIVSDKCIEKPEVFHCPNVRIVSKDGTIKSIPSEYRFIINMGINYQNFNEKSFVFLYNSATGNRNIIDEKGTMLFPKDAYSILPLFPPYVAIEPEYGNKKIYNLLDKKFVEFENLKFDRDLPTHKLFVMTKSTGKKFVVVEPTSKKILFEADGSIMEIGEKEVAKDFFIVLNDDNKRVVNRKGELIYEDKVSSVRLLENGNIAVTDNNYKQNTYDVSQKKYLYPQFYKELGKVGNFQYIKYDKYYEISNPVTGETIYTENDRVQQYGTLGNLTYINRTLESKPNVHSAGVYDIYDKENTLIAKDKKGFNRMTDGNDSYFTIRNDDGSYSIVDKNAKVLIPSIRIPFYYIRYNNAKKIFELTKKREGSAYECYDLTGNKIDCKK</sequence>
<dbReference type="AlphaFoldDB" id="A0A4R8IF53"/>
<accession>A0A4R8IF53</accession>